<dbReference type="InterPro" id="IPR036312">
    <property type="entry name" value="Bifun_inhib/LTP/seed_sf"/>
</dbReference>
<dbReference type="GO" id="GO:0005504">
    <property type="term" value="F:fatty acid binding"/>
    <property type="evidence" value="ECO:0007669"/>
    <property type="project" value="InterPro"/>
</dbReference>
<dbReference type="Pfam" id="PF00234">
    <property type="entry name" value="Tryp_alpha_amyl"/>
    <property type="match status" value="1"/>
</dbReference>
<keyword evidence="1" id="KW-0732">Signal</keyword>
<proteinExistence type="predicted"/>
<organism evidence="3 4">
    <name type="scientific">Acacia crassicarpa</name>
    <name type="common">northern wattle</name>
    <dbReference type="NCBI Taxonomy" id="499986"/>
    <lineage>
        <taxon>Eukaryota</taxon>
        <taxon>Viridiplantae</taxon>
        <taxon>Streptophyta</taxon>
        <taxon>Embryophyta</taxon>
        <taxon>Tracheophyta</taxon>
        <taxon>Spermatophyta</taxon>
        <taxon>Magnoliopsida</taxon>
        <taxon>eudicotyledons</taxon>
        <taxon>Gunneridae</taxon>
        <taxon>Pentapetalae</taxon>
        <taxon>rosids</taxon>
        <taxon>fabids</taxon>
        <taxon>Fabales</taxon>
        <taxon>Fabaceae</taxon>
        <taxon>Caesalpinioideae</taxon>
        <taxon>mimosoid clade</taxon>
        <taxon>Acacieae</taxon>
        <taxon>Acacia</taxon>
    </lineage>
</organism>
<dbReference type="PANTHER" id="PTHR33122:SF69">
    <property type="entry name" value="LIPID TRANSFER PROTEIN"/>
    <property type="match status" value="1"/>
</dbReference>
<dbReference type="InterPro" id="IPR016140">
    <property type="entry name" value="Bifunc_inhib/LTP/seed_store"/>
</dbReference>
<protein>
    <recommendedName>
        <fullName evidence="2">Bifunctional inhibitor/plant lipid transfer protein/seed storage helical domain-containing protein</fullName>
    </recommendedName>
</protein>
<dbReference type="Proteomes" id="UP001293593">
    <property type="component" value="Unassembled WGS sequence"/>
</dbReference>
<evidence type="ECO:0000256" key="1">
    <source>
        <dbReference type="SAM" id="SignalP"/>
    </source>
</evidence>
<dbReference type="InterPro" id="IPR039265">
    <property type="entry name" value="DIR1-like"/>
</dbReference>
<comment type="caution">
    <text evidence="3">The sequence shown here is derived from an EMBL/GenBank/DDBJ whole genome shotgun (WGS) entry which is preliminary data.</text>
</comment>
<feature type="chain" id="PRO_5042222213" description="Bifunctional inhibitor/plant lipid transfer protein/seed storage helical domain-containing protein" evidence="1">
    <location>
        <begin position="23"/>
        <end position="102"/>
    </location>
</feature>
<dbReference type="PANTHER" id="PTHR33122">
    <property type="entry name" value="LIPID BINDING PROTEIN-RELATED"/>
    <property type="match status" value="1"/>
</dbReference>
<dbReference type="EMBL" id="JAWXYG010000010">
    <property type="protein sequence ID" value="KAK4261082.1"/>
    <property type="molecule type" value="Genomic_DNA"/>
</dbReference>
<gene>
    <name evidence="3" type="ORF">QN277_004132</name>
</gene>
<dbReference type="Gene3D" id="1.10.110.10">
    <property type="entry name" value="Plant lipid-transfer and hydrophobic proteins"/>
    <property type="match status" value="1"/>
</dbReference>
<sequence>MMKKLICLVLVLAIVAIARVEADGYGVCGKFSPDRMLTHVLRHCAKPARDLTVPVTPNCCEPLSQVSEECFYAIINSDTWKYSGLDPRIAFTIPRRCHLIHY</sequence>
<dbReference type="AlphaFoldDB" id="A0AAE1MBI3"/>
<evidence type="ECO:0000259" key="2">
    <source>
        <dbReference type="Pfam" id="PF00234"/>
    </source>
</evidence>
<reference evidence="3" key="1">
    <citation type="submission" date="2023-10" db="EMBL/GenBank/DDBJ databases">
        <title>Chromosome-level genome of the transformable northern wattle, Acacia crassicarpa.</title>
        <authorList>
            <person name="Massaro I."/>
            <person name="Sinha N.R."/>
            <person name="Poethig S."/>
            <person name="Leichty A.R."/>
        </authorList>
    </citation>
    <scope>NUCLEOTIDE SEQUENCE</scope>
    <source>
        <strain evidence="3">Acra3RX</strain>
        <tissue evidence="3">Leaf</tissue>
    </source>
</reference>
<evidence type="ECO:0000313" key="3">
    <source>
        <dbReference type="EMBL" id="KAK4261082.1"/>
    </source>
</evidence>
<evidence type="ECO:0000313" key="4">
    <source>
        <dbReference type="Proteomes" id="UP001293593"/>
    </source>
</evidence>
<name>A0AAE1MBI3_9FABA</name>
<feature type="domain" description="Bifunctional inhibitor/plant lipid transfer protein/seed storage helical" evidence="2">
    <location>
        <begin position="34"/>
        <end position="99"/>
    </location>
</feature>
<dbReference type="SUPFAM" id="SSF47699">
    <property type="entry name" value="Bifunctional inhibitor/lipid-transfer protein/seed storage 2S albumin"/>
    <property type="match status" value="1"/>
</dbReference>
<keyword evidence="4" id="KW-1185">Reference proteome</keyword>
<feature type="signal peptide" evidence="1">
    <location>
        <begin position="1"/>
        <end position="22"/>
    </location>
</feature>
<accession>A0AAE1MBI3</accession>
<dbReference type="GO" id="GO:0009627">
    <property type="term" value="P:systemic acquired resistance"/>
    <property type="evidence" value="ECO:0007669"/>
    <property type="project" value="InterPro"/>
</dbReference>